<dbReference type="InterPro" id="IPR052171">
    <property type="entry name" value="NHEJ_LigD"/>
</dbReference>
<name>F8FPP1_PAEMK</name>
<dbReference type="EMBL" id="CP002869">
    <property type="protein sequence ID" value="AEI45858.1"/>
    <property type="molecule type" value="Genomic_DNA"/>
</dbReference>
<sequence>MAAPVKPKSSSSKSAKGTIMVQGRELTITNPQKLLWPEKGITKAIYLEKLAQLAPYLLTYCRGRYLTTIRFPDGWNEKSFYQKNVPEPTPDFVASAELEGIRYVHLDSLPTLLWLGNLAALEFHPSFHRIGSPLPAEWLIDIDPSLDPEPRIMEAAEIIGGILDGMNIRSVPKTSGATGVQIYVPIPPEKGYTFEQLRKIGQFVANFAVQKHPQLFTVERLKKDRGTRIYIDYLQHWYGKTLSAPYTPRAREAASVSTPLTWQEVAARPDPRDFHLLNIMERLQQKGDLIAQTPAQNLDPILSFLK</sequence>
<dbReference type="PANTHER" id="PTHR42705:SF2">
    <property type="entry name" value="BIFUNCTIONAL NON-HOMOLOGOUS END JOINING PROTEIN LIGD"/>
    <property type="match status" value="1"/>
</dbReference>
<feature type="domain" description="DNA ligase D polymerase" evidence="1">
    <location>
        <begin position="42"/>
        <end position="289"/>
    </location>
</feature>
<dbReference type="HOGENOM" id="CLU_008325_1_1_9"/>
<dbReference type="KEGG" id="pms:KNP414_07351"/>
<accession>F8FPP1</accession>
<dbReference type="AlphaFoldDB" id="F8FPP1"/>
<proteinExistence type="predicted"/>
<dbReference type="RefSeq" id="WP_013920999.1">
    <property type="nucleotide sequence ID" value="NC_015690.1"/>
</dbReference>
<evidence type="ECO:0000313" key="3">
    <source>
        <dbReference type="Proteomes" id="UP000006620"/>
    </source>
</evidence>
<dbReference type="PATRIC" id="fig|1036673.3.peg.6860"/>
<dbReference type="Gene3D" id="3.90.920.10">
    <property type="entry name" value="DNA primase, PRIM domain"/>
    <property type="match status" value="1"/>
</dbReference>
<dbReference type="Proteomes" id="UP000006620">
    <property type="component" value="Chromosome"/>
</dbReference>
<gene>
    <name evidence="2" type="ordered locus">KNP414_07351</name>
</gene>
<dbReference type="PANTHER" id="PTHR42705">
    <property type="entry name" value="BIFUNCTIONAL NON-HOMOLOGOUS END JOINING PROTEIN LIGD"/>
    <property type="match status" value="1"/>
</dbReference>
<protein>
    <submittedName>
        <fullName evidence="2">DNA polymerase LigD, polymerase domain-containing protein</fullName>
    </submittedName>
</protein>
<evidence type="ECO:0000259" key="1">
    <source>
        <dbReference type="Pfam" id="PF21686"/>
    </source>
</evidence>
<dbReference type="Pfam" id="PF21686">
    <property type="entry name" value="LigD_Prim-Pol"/>
    <property type="match status" value="1"/>
</dbReference>
<organism evidence="2 3">
    <name type="scientific">Paenibacillus mucilaginosus (strain KNP414)</name>
    <dbReference type="NCBI Taxonomy" id="1036673"/>
    <lineage>
        <taxon>Bacteria</taxon>
        <taxon>Bacillati</taxon>
        <taxon>Bacillota</taxon>
        <taxon>Bacilli</taxon>
        <taxon>Bacillales</taxon>
        <taxon>Paenibacillaceae</taxon>
        <taxon>Paenibacillus</taxon>
    </lineage>
</organism>
<dbReference type="InterPro" id="IPR014145">
    <property type="entry name" value="LigD_pol_dom"/>
</dbReference>
<dbReference type="NCBIfam" id="TIGR02778">
    <property type="entry name" value="ligD_pol"/>
    <property type="match status" value="1"/>
</dbReference>
<reference evidence="2 3" key="2">
    <citation type="journal article" date="2013" name="Genome Announc.">
        <title>Genome Sequence of Growth-Improving Paenibacillus mucilaginosus Strain KNP414.</title>
        <authorList>
            <person name="Lu J.J."/>
            <person name="Wang J.F."/>
            <person name="Hu X.F."/>
        </authorList>
    </citation>
    <scope>NUCLEOTIDE SEQUENCE [LARGE SCALE GENOMIC DNA]</scope>
    <source>
        <strain evidence="2 3">KNP414</strain>
    </source>
</reference>
<evidence type="ECO:0000313" key="2">
    <source>
        <dbReference type="EMBL" id="AEI45858.1"/>
    </source>
</evidence>
<reference evidence="3" key="1">
    <citation type="submission" date="2011-06" db="EMBL/GenBank/DDBJ databases">
        <title>Complete genome sequence of Paenibacillus mucilaginosus KNP414.</title>
        <authorList>
            <person name="Wang J."/>
            <person name="Hu S."/>
            <person name="Hu X."/>
            <person name="Zhang B."/>
            <person name="Dong D."/>
            <person name="Zhang S."/>
            <person name="Zhao K."/>
            <person name="Wu D."/>
        </authorList>
    </citation>
    <scope>NUCLEOTIDE SEQUENCE [LARGE SCALE GENOMIC DNA]</scope>
    <source>
        <strain evidence="3">KNP414</strain>
    </source>
</reference>